<comment type="caution">
    <text evidence="8">The sequence shown here is derived from an EMBL/GenBank/DDBJ whole genome shotgun (WGS) entry which is preliminary data.</text>
</comment>
<dbReference type="InterPro" id="IPR049561">
    <property type="entry name" value="NSUN5_7_fdxn-like"/>
</dbReference>
<keyword evidence="3 5" id="KW-0949">S-adenosyl-L-methionine</keyword>
<dbReference type="STRING" id="1664694.A0A0N0NNA6"/>
<gene>
    <name evidence="8" type="ORF">AB675_8166</name>
</gene>
<dbReference type="EMBL" id="LFJN01000010">
    <property type="protein sequence ID" value="KPI41149.1"/>
    <property type="molecule type" value="Genomic_DNA"/>
</dbReference>
<comment type="caution">
    <text evidence="5">Lacks conserved residue(s) required for the propagation of feature annotation.</text>
</comment>
<keyword evidence="4 5" id="KW-0694">RNA-binding</keyword>
<evidence type="ECO:0000256" key="5">
    <source>
        <dbReference type="PROSITE-ProRule" id="PRU01023"/>
    </source>
</evidence>
<dbReference type="InterPro" id="IPR023267">
    <property type="entry name" value="RCMT"/>
</dbReference>
<dbReference type="InterPro" id="IPR001678">
    <property type="entry name" value="MeTrfase_RsmB-F_NOP2_dom"/>
</dbReference>
<protein>
    <submittedName>
        <fullName evidence="8">25S rRNA (Cytosine-C(5))-methyltransferase rcm1</fullName>
    </submittedName>
</protein>
<dbReference type="PROSITE" id="PS51686">
    <property type="entry name" value="SAM_MT_RSMB_NOP"/>
    <property type="match status" value="1"/>
</dbReference>
<dbReference type="Gene3D" id="3.40.50.150">
    <property type="entry name" value="Vaccinia Virus protein VP39"/>
    <property type="match status" value="1"/>
</dbReference>
<name>A0A0N0NNA6_9EURO</name>
<dbReference type="InterPro" id="IPR029063">
    <property type="entry name" value="SAM-dependent_MTases_sf"/>
</dbReference>
<dbReference type="PANTHER" id="PTHR22807:SF4">
    <property type="entry name" value="28S RRNA (CYTOSINE-C(5))-METHYLTRANSFERASE"/>
    <property type="match status" value="1"/>
</dbReference>
<comment type="similarity">
    <text evidence="5">Belongs to the class I-like SAM-binding methyltransferase superfamily. RsmB/NOP family.</text>
</comment>
<dbReference type="SUPFAM" id="SSF53335">
    <property type="entry name" value="S-adenosyl-L-methionine-dependent methyltransferases"/>
    <property type="match status" value="1"/>
</dbReference>
<feature type="compositionally biased region" description="Acidic residues" evidence="6">
    <location>
        <begin position="515"/>
        <end position="525"/>
    </location>
</feature>
<organism evidence="8 9">
    <name type="scientific">Cyphellophora attinorum</name>
    <dbReference type="NCBI Taxonomy" id="1664694"/>
    <lineage>
        <taxon>Eukaryota</taxon>
        <taxon>Fungi</taxon>
        <taxon>Dikarya</taxon>
        <taxon>Ascomycota</taxon>
        <taxon>Pezizomycotina</taxon>
        <taxon>Eurotiomycetes</taxon>
        <taxon>Chaetothyriomycetidae</taxon>
        <taxon>Chaetothyriales</taxon>
        <taxon>Cyphellophoraceae</taxon>
        <taxon>Cyphellophora</taxon>
    </lineage>
</organism>
<dbReference type="InterPro" id="IPR048889">
    <property type="entry name" value="NSUN5_RCM1_N"/>
</dbReference>
<dbReference type="GeneID" id="28740471"/>
<dbReference type="Pfam" id="PF21148">
    <property type="entry name" value="NSUN5_fdxn-like"/>
    <property type="match status" value="1"/>
</dbReference>
<reference evidence="8 9" key="1">
    <citation type="submission" date="2015-06" db="EMBL/GenBank/DDBJ databases">
        <title>Draft genome of the ant-associated black yeast Phialophora attae CBS 131958.</title>
        <authorList>
            <person name="Moreno L.F."/>
            <person name="Stielow B.J."/>
            <person name="de Hoog S."/>
            <person name="Vicente V.A."/>
            <person name="Weiss V.A."/>
            <person name="de Vries M."/>
            <person name="Cruz L.M."/>
            <person name="Souza E.M."/>
        </authorList>
    </citation>
    <scope>NUCLEOTIDE SEQUENCE [LARGE SCALE GENOMIC DNA]</scope>
    <source>
        <strain evidence="8 9">CBS 131958</strain>
    </source>
</reference>
<evidence type="ECO:0000256" key="4">
    <source>
        <dbReference type="ARBA" id="ARBA00022884"/>
    </source>
</evidence>
<dbReference type="Proteomes" id="UP000038010">
    <property type="component" value="Unassembled WGS sequence"/>
</dbReference>
<dbReference type="GO" id="GO:0070475">
    <property type="term" value="P:rRNA base methylation"/>
    <property type="evidence" value="ECO:0007669"/>
    <property type="project" value="TreeGrafter"/>
</dbReference>
<keyword evidence="9" id="KW-1185">Reference proteome</keyword>
<feature type="binding site" evidence="5">
    <location>
        <position position="275"/>
    </location>
    <ligand>
        <name>S-adenosyl-L-methionine</name>
        <dbReference type="ChEBI" id="CHEBI:59789"/>
    </ligand>
</feature>
<feature type="binding site" evidence="5">
    <location>
        <begin position="243"/>
        <end position="249"/>
    </location>
    <ligand>
        <name>S-adenosyl-L-methionine</name>
        <dbReference type="ChEBI" id="CHEBI:59789"/>
    </ligand>
</feature>
<dbReference type="GO" id="GO:0003723">
    <property type="term" value="F:RNA binding"/>
    <property type="evidence" value="ECO:0007669"/>
    <property type="project" value="UniProtKB-UniRule"/>
</dbReference>
<dbReference type="Pfam" id="PF01189">
    <property type="entry name" value="Methyltr_RsmB-F"/>
    <property type="match status" value="1"/>
</dbReference>
<dbReference type="Pfam" id="PF21153">
    <property type="entry name" value="NSUN5_N"/>
    <property type="match status" value="1"/>
</dbReference>
<feature type="domain" description="SAM-dependent MTase RsmB/NOP-type" evidence="7">
    <location>
        <begin position="135"/>
        <end position="488"/>
    </location>
</feature>
<dbReference type="GO" id="GO:0008173">
    <property type="term" value="F:RNA methyltransferase activity"/>
    <property type="evidence" value="ECO:0007669"/>
    <property type="project" value="InterPro"/>
</dbReference>
<dbReference type="PANTHER" id="PTHR22807">
    <property type="entry name" value="NOP2 YEAST -RELATED NOL1/NOP2/FMU SUN DOMAIN-CONTAINING"/>
    <property type="match status" value="1"/>
</dbReference>
<dbReference type="GO" id="GO:0005730">
    <property type="term" value="C:nucleolus"/>
    <property type="evidence" value="ECO:0007669"/>
    <property type="project" value="TreeGrafter"/>
</dbReference>
<keyword evidence="2 5" id="KW-0808">Transferase</keyword>
<dbReference type="VEuPathDB" id="FungiDB:AB675_8166"/>
<dbReference type="PRINTS" id="PR02008">
    <property type="entry name" value="RCMTFAMILY"/>
</dbReference>
<evidence type="ECO:0000313" key="9">
    <source>
        <dbReference type="Proteomes" id="UP000038010"/>
    </source>
</evidence>
<feature type="region of interest" description="Disordered" evidence="6">
    <location>
        <begin position="341"/>
        <end position="390"/>
    </location>
</feature>
<evidence type="ECO:0000256" key="3">
    <source>
        <dbReference type="ARBA" id="ARBA00022691"/>
    </source>
</evidence>
<proteinExistence type="inferred from homology"/>
<sequence length="525" mass="57252">MSLYYDAVTILTGEEQRGSLKSRIYGSKSGLKSKPAHLYALISECAKYDTFLREVIEKSQILEHEPKVTPLLSLLLLHDHFFAKGGIAASASHPLRQAVERHKARLQAEFTKARLRKRCGTVEDLKRVLAEGKVGINFNSVSQPRWVRVNTLKSSVSAQSRSTFAGYSKVQKIGNVAGAGWGNAFCTDEHVPDLIAVPPDASLVKTKAYLDGELILQDKASCFPAHLLLGNDNEFTGDVIDGCAAPGNKTTHAAAILRSRSPKDGKRKHRIFACERDGRRSEILQTMVDKAGATNVHVLPKQDFLALDPNDEQFRNVSHLLLDPSCSGSGIVGREDIPKFDLPIKSQPKAQPPKGPNASKKRKHESITTAEEQSPPEEDEQPNASTTKDPERLAKLAGLQSKIVEHAFAFTAATRITYSTCSLHEEENEAVDLQPGGLREWPHRGKSGSGNVDSGHTLSEEELEGCIRCYPGDEQGTMGFFVVCFVRDRPGSENGQVSSGGMALDDHDDAGSAGEAEDDWDGFSD</sequence>
<feature type="binding site" evidence="5">
    <location>
        <position position="323"/>
    </location>
    <ligand>
        <name>S-adenosyl-L-methionine</name>
        <dbReference type="ChEBI" id="CHEBI:59789"/>
    </ligand>
</feature>
<keyword evidence="1 5" id="KW-0489">Methyltransferase</keyword>
<dbReference type="OrthoDB" id="435282at2759"/>
<dbReference type="InterPro" id="IPR049560">
    <property type="entry name" value="MeTrfase_RsmB-F_NOP2_cat"/>
</dbReference>
<feature type="region of interest" description="Disordered" evidence="6">
    <location>
        <begin position="492"/>
        <end position="525"/>
    </location>
</feature>
<evidence type="ECO:0000256" key="6">
    <source>
        <dbReference type="SAM" id="MobiDB-lite"/>
    </source>
</evidence>
<dbReference type="Gene3D" id="3.30.70.1170">
    <property type="entry name" value="Sun protein, domain 3"/>
    <property type="match status" value="1"/>
</dbReference>
<evidence type="ECO:0000313" key="8">
    <source>
        <dbReference type="EMBL" id="KPI41149.1"/>
    </source>
</evidence>
<evidence type="ECO:0000256" key="1">
    <source>
        <dbReference type="ARBA" id="ARBA00022603"/>
    </source>
</evidence>
<evidence type="ECO:0000256" key="2">
    <source>
        <dbReference type="ARBA" id="ARBA00022679"/>
    </source>
</evidence>
<dbReference type="AlphaFoldDB" id="A0A0N0NNA6"/>
<dbReference type="RefSeq" id="XP_018001112.1">
    <property type="nucleotide sequence ID" value="XM_018148592.1"/>
</dbReference>
<feature type="active site" description="Nucleophile" evidence="5">
    <location>
        <position position="421"/>
    </location>
</feature>
<accession>A0A0N0NNA6</accession>
<evidence type="ECO:0000259" key="7">
    <source>
        <dbReference type="PROSITE" id="PS51686"/>
    </source>
</evidence>